<dbReference type="SUPFAM" id="SSF102405">
    <property type="entry name" value="MCP/YpsA-like"/>
    <property type="match status" value="1"/>
</dbReference>
<dbReference type="Gene3D" id="3.40.50.450">
    <property type="match status" value="1"/>
</dbReference>
<keyword evidence="2" id="KW-1185">Reference proteome</keyword>
<organism evidence="1 2">
    <name type="scientific">Parasedimentitalea psychrophila</name>
    <dbReference type="NCBI Taxonomy" id="2997337"/>
    <lineage>
        <taxon>Bacteria</taxon>
        <taxon>Pseudomonadati</taxon>
        <taxon>Pseudomonadota</taxon>
        <taxon>Alphaproteobacteria</taxon>
        <taxon>Rhodobacterales</taxon>
        <taxon>Paracoccaceae</taxon>
        <taxon>Parasedimentitalea</taxon>
    </lineage>
</organism>
<dbReference type="KEGG" id="ppso:QPJ95_18640"/>
<evidence type="ECO:0000313" key="1">
    <source>
        <dbReference type="EMBL" id="WIY24534.1"/>
    </source>
</evidence>
<dbReference type="EMBL" id="CP127247">
    <property type="protein sequence ID" value="WIY24534.1"/>
    <property type="molecule type" value="Genomic_DNA"/>
</dbReference>
<dbReference type="Proteomes" id="UP001238334">
    <property type="component" value="Chromosome"/>
</dbReference>
<proteinExistence type="predicted"/>
<sequence>MTAQADLRSGTFGEYSSKRAFRLTATSSKNYRVGVVGHRYLGGIEASNYVWFCCFKLLSEFQRKHPGLVAVSASSQGADTIFADVALSLEIKLDIITPFKEFASDFQTELGLKKMEVLHERSSNSVCANFSKRSVSAYKKSMELVVIRSHSLIGVWDSQSNGSPGGTAQAINVAKTMGLPIFHINPRERSLSIIGPLKSYGMKEKRIELNTVGSFV</sequence>
<gene>
    <name evidence="1" type="ORF">QPJ95_18640</name>
</gene>
<name>A0A9Y2KXZ7_9RHOB</name>
<accession>A0A9Y2KXZ7</accession>
<reference evidence="1 2" key="1">
    <citation type="submission" date="2023-06" db="EMBL/GenBank/DDBJ databases">
        <title>Parasedimentitalea psychrophila sp. nov., a psychrophilic bacterium isolated from deep-sea sediment.</title>
        <authorList>
            <person name="Li A."/>
        </authorList>
    </citation>
    <scope>NUCLEOTIDE SEQUENCE [LARGE SCALE GENOMIC DNA]</scope>
    <source>
        <strain evidence="1 2">QS115</strain>
    </source>
</reference>
<evidence type="ECO:0000313" key="2">
    <source>
        <dbReference type="Proteomes" id="UP001238334"/>
    </source>
</evidence>
<dbReference type="AlphaFoldDB" id="A0A9Y2KXZ7"/>
<dbReference type="RefSeq" id="WP_270920775.1">
    <property type="nucleotide sequence ID" value="NZ_CP127247.1"/>
</dbReference>
<protein>
    <submittedName>
        <fullName evidence="1">Uncharacterized protein</fullName>
    </submittedName>
</protein>